<dbReference type="AlphaFoldDB" id="A0A0C7NLS5"/>
<dbReference type="HOGENOM" id="CLU_680985_0_0_0"/>
<name>A0A0C7NLS5_DEFTU</name>
<sequence length="404" mass="46761">MLKKCILLILPLIIIFSFGFSRSNTELDLRRSFLIYSEGDSEISSLLEYNIKTKMVQQGKYKVMTRDDIFLKNISDILGKDYNSAVDVDFLVYLKILENFPSKETMPDQAWWEYNIIVKCEVIKVSTGENFYFQIISSQGTSYLGRNQSDVEAYFYARRNAINNLTAYVVKSLNNLFRLKANILRIEDKYIFIDGGRNIGIHKGMMFEFVNSTEINGKPYDEFGGKLITDEVWEAESKLKILEKPRSFDYKNENVYVIENPFLSSVRNVFNLYYLNESLQRNGFGFEIGIDNYEHLYIGTDFQFLFDNNFFSLDIDFNLGYLNYLAEMDSNILLGASIGLKSVNTKEGNSYGYFKLTPKIGYSHYINKSVGLTCRFGYNILLPKEHEIDLGNNIVIDLGISLRF</sequence>
<reference evidence="2" key="1">
    <citation type="submission" date="2014-11" db="EMBL/GenBank/DDBJ databases">
        <authorList>
            <person name="Wibberg D."/>
        </authorList>
    </citation>
    <scope>NUCLEOTIDE SEQUENCE [LARGE SCALE GENOMIC DNA]</scope>
    <source>
        <strain evidence="2">L3</strain>
    </source>
</reference>
<evidence type="ECO:0000313" key="2">
    <source>
        <dbReference type="Proteomes" id="UP000032809"/>
    </source>
</evidence>
<proteinExistence type="predicted"/>
<organism evidence="1 2">
    <name type="scientific">Defluviitoga tunisiensis</name>
    <dbReference type="NCBI Taxonomy" id="1006576"/>
    <lineage>
        <taxon>Bacteria</taxon>
        <taxon>Thermotogati</taxon>
        <taxon>Thermotogota</taxon>
        <taxon>Thermotogae</taxon>
        <taxon>Petrotogales</taxon>
        <taxon>Petrotogaceae</taxon>
        <taxon>Defluviitoga</taxon>
    </lineage>
</organism>
<evidence type="ECO:0000313" key="1">
    <source>
        <dbReference type="EMBL" id="CEP78836.1"/>
    </source>
</evidence>
<gene>
    <name evidence="1" type="ORF">DTL3_1546</name>
</gene>
<protein>
    <submittedName>
        <fullName evidence="1">Uncharacterized protein</fullName>
    </submittedName>
</protein>
<dbReference type="KEGG" id="dtn:DTL3_1546"/>
<dbReference type="Proteomes" id="UP000032809">
    <property type="component" value="Chromosome I"/>
</dbReference>
<dbReference type="EMBL" id="LN824141">
    <property type="protein sequence ID" value="CEP78836.1"/>
    <property type="molecule type" value="Genomic_DNA"/>
</dbReference>
<accession>A0A0C7NLS5</accession>
<dbReference type="STRING" id="1006576.DTL3_1546"/>
<keyword evidence="2" id="KW-1185">Reference proteome</keyword>